<accession>A0A423NWC5</accession>
<dbReference type="EMBL" id="MOBZ01000022">
    <property type="protein sequence ID" value="ROO02667.1"/>
    <property type="molecule type" value="Genomic_DNA"/>
</dbReference>
<protein>
    <submittedName>
        <fullName evidence="1">Uncharacterized protein</fullName>
    </submittedName>
</protein>
<sequence length="243" mass="26657">MTNLNKEILELAPPEIPAALVNFPGSQINLLPLSALAASLQIVIQKWADSDHPVSVPVKLTLLLNGTRVEEVSFTTPIDPGLFPFSVYIPEQYLQQEGVHEVSYIVNTAGNPATSESTPFTIDRTAPNYGNPGEIVQFPPEIIRDGITQKYLDEHSDEVLVTIPHYLQQRACDSIECHYGSFTNSPVIITTVHDSNSPTVIKLSGEIIRAHGSGNKLAFYRTKDRAGNYGPFSAFVSIHVHLP</sequence>
<evidence type="ECO:0000313" key="2">
    <source>
        <dbReference type="Proteomes" id="UP000283619"/>
    </source>
</evidence>
<organism evidence="1 2">
    <name type="scientific">Pseudomonas fluorescens</name>
    <dbReference type="NCBI Taxonomy" id="294"/>
    <lineage>
        <taxon>Bacteria</taxon>
        <taxon>Pseudomonadati</taxon>
        <taxon>Pseudomonadota</taxon>
        <taxon>Gammaproteobacteria</taxon>
        <taxon>Pseudomonadales</taxon>
        <taxon>Pseudomonadaceae</taxon>
        <taxon>Pseudomonas</taxon>
    </lineage>
</organism>
<proteinExistence type="predicted"/>
<name>A0A423NWC5_PSEFL</name>
<dbReference type="AlphaFoldDB" id="A0A423NWC5"/>
<comment type="caution">
    <text evidence="1">The sequence shown here is derived from an EMBL/GenBank/DDBJ whole genome shotgun (WGS) entry which is preliminary data.</text>
</comment>
<gene>
    <name evidence="1" type="ORF">BK673_26705</name>
</gene>
<evidence type="ECO:0000313" key="1">
    <source>
        <dbReference type="EMBL" id="ROO02667.1"/>
    </source>
</evidence>
<dbReference type="RefSeq" id="WP_077573084.1">
    <property type="nucleotide sequence ID" value="NZ_MOBZ01000022.1"/>
</dbReference>
<dbReference type="Proteomes" id="UP000283619">
    <property type="component" value="Unassembled WGS sequence"/>
</dbReference>
<reference evidence="1 2" key="1">
    <citation type="submission" date="2016-10" db="EMBL/GenBank/DDBJ databases">
        <title>Comparative genome analysis of multiple Pseudomonas spp. focuses on biocontrol and plant growth promoting traits.</title>
        <authorList>
            <person name="Tao X.-Y."/>
            <person name="Taylor C.G."/>
        </authorList>
    </citation>
    <scope>NUCLEOTIDE SEQUENCE [LARGE SCALE GENOMIC DNA]</scope>
    <source>
        <strain evidence="1 2">36G2</strain>
    </source>
</reference>